<keyword evidence="3" id="KW-0235">DNA replication</keyword>
<keyword evidence="4" id="KW-0540">Nuclease</keyword>
<name>A0A840G9I2_RHOTE</name>
<dbReference type="Proteomes" id="UP000587070">
    <property type="component" value="Unassembled WGS sequence"/>
</dbReference>
<evidence type="ECO:0000256" key="1">
    <source>
        <dbReference type="ARBA" id="ARBA00003293"/>
    </source>
</evidence>
<dbReference type="Pfam" id="PF05840">
    <property type="entry name" value="Phage_GPA"/>
    <property type="match status" value="1"/>
</dbReference>
<keyword evidence="10" id="KW-1185">Reference proteome</keyword>
<comment type="caution">
    <text evidence="9">The sequence shown here is derived from an EMBL/GenBank/DDBJ whole genome shotgun (WGS) entry which is preliminary data.</text>
</comment>
<proteinExistence type="inferred from homology"/>
<dbReference type="GO" id="GO:0016787">
    <property type="term" value="F:hydrolase activity"/>
    <property type="evidence" value="ECO:0007669"/>
    <property type="project" value="UniProtKB-KW"/>
</dbReference>
<evidence type="ECO:0000256" key="7">
    <source>
        <dbReference type="SAM" id="MobiDB-lite"/>
    </source>
</evidence>
<dbReference type="InterPro" id="IPR008766">
    <property type="entry name" value="Replication_gene_A-like"/>
</dbReference>
<feature type="compositionally biased region" description="Polar residues" evidence="7">
    <location>
        <begin position="426"/>
        <end position="442"/>
    </location>
</feature>
<evidence type="ECO:0000256" key="5">
    <source>
        <dbReference type="ARBA" id="ARBA00022759"/>
    </source>
</evidence>
<dbReference type="EMBL" id="JACIGE010000011">
    <property type="protein sequence ID" value="MBB4248515.1"/>
    <property type="molecule type" value="Genomic_DNA"/>
</dbReference>
<dbReference type="AlphaFoldDB" id="A0A840G9I2"/>
<keyword evidence="6" id="KW-0378">Hydrolase</keyword>
<dbReference type="GO" id="GO:0004519">
    <property type="term" value="F:endonuclease activity"/>
    <property type="evidence" value="ECO:0007669"/>
    <property type="project" value="UniProtKB-KW"/>
</dbReference>
<evidence type="ECO:0000313" key="10">
    <source>
        <dbReference type="Proteomes" id="UP000587070"/>
    </source>
</evidence>
<feature type="region of interest" description="Disordered" evidence="7">
    <location>
        <begin position="481"/>
        <end position="516"/>
    </location>
</feature>
<comment type="similarity">
    <text evidence="2">Belongs to the phage GPA family.</text>
</comment>
<evidence type="ECO:0000256" key="4">
    <source>
        <dbReference type="ARBA" id="ARBA00022722"/>
    </source>
</evidence>
<feature type="domain" description="Replication gene A protein-like" evidence="8">
    <location>
        <begin position="19"/>
        <end position="273"/>
    </location>
</feature>
<accession>A0A840G9I2</accession>
<feature type="region of interest" description="Disordered" evidence="7">
    <location>
        <begin position="426"/>
        <end position="448"/>
    </location>
</feature>
<organism evidence="9 10">
    <name type="scientific">Rhodocyclus tenuis</name>
    <name type="common">Rhodospirillum tenue</name>
    <dbReference type="NCBI Taxonomy" id="1066"/>
    <lineage>
        <taxon>Bacteria</taxon>
        <taxon>Pseudomonadati</taxon>
        <taxon>Pseudomonadota</taxon>
        <taxon>Betaproteobacteria</taxon>
        <taxon>Rhodocyclales</taxon>
        <taxon>Rhodocyclaceae</taxon>
        <taxon>Rhodocyclus</taxon>
    </lineage>
</organism>
<reference evidence="9 10" key="1">
    <citation type="submission" date="2020-08" db="EMBL/GenBank/DDBJ databases">
        <title>Genome sequencing of Purple Non-Sulfur Bacteria from various extreme environments.</title>
        <authorList>
            <person name="Mayer M."/>
        </authorList>
    </citation>
    <scope>NUCLEOTIDE SEQUENCE [LARGE SCALE GENOMIC DNA]</scope>
    <source>
        <strain evidence="9 10">2761</strain>
    </source>
</reference>
<evidence type="ECO:0000256" key="6">
    <source>
        <dbReference type="ARBA" id="ARBA00022801"/>
    </source>
</evidence>
<keyword evidence="5" id="KW-0255">Endonuclease</keyword>
<dbReference type="GO" id="GO:0006260">
    <property type="term" value="P:DNA replication"/>
    <property type="evidence" value="ECO:0007669"/>
    <property type="project" value="UniProtKB-KW"/>
</dbReference>
<evidence type="ECO:0000313" key="9">
    <source>
        <dbReference type="EMBL" id="MBB4248515.1"/>
    </source>
</evidence>
<evidence type="ECO:0000256" key="3">
    <source>
        <dbReference type="ARBA" id="ARBA00022705"/>
    </source>
</evidence>
<sequence>MRLESYASDHGANLPAVVSLSGLIARLTDGKWWRRNIRRHIGREIEKHAIAFGMVHRRAGLYASDEACARHAEQQRRNRLMLEGSTIENEDGEQFDLDDIADKSMANPALRKGELMTRARGCEEYAAAFGHVAAFYTITAPSRMHARKAVSETFVVENPKYDGTSPREAQAYISQQWGKARAKLARMGLVPYGVRVAEPHHDGTPHWHVLLFMPAAAMPTVTEVLRHYASEIDAEELGSDSARKARFHAERIDPEKGSAAGYLMKYIGKNIDGINATGESIGDDFEAVGVSAADGAQRVRAWASTWSIRQFQTIGQPSVTIWRELRRLREMGQGELFPFWTAADSGQWKDFMAQMGGIGIPRKDRPLQLEKVAAPGMRNAYGEDAGPQIVGVSLRGVIFETRKHEWTVRRKPQASAPWTRVNNCTPKQSQGLQREWSLTSGGRSAKNPHWWNEARESYATAADADGFPLGFFRNGLPVSSESRGVERENGGVVSAPRATPPHQNRIGGIRHGYDQT</sequence>
<protein>
    <recommendedName>
        <fullName evidence="8">Replication gene A protein-like domain-containing protein</fullName>
    </recommendedName>
</protein>
<evidence type="ECO:0000259" key="8">
    <source>
        <dbReference type="Pfam" id="PF05840"/>
    </source>
</evidence>
<comment type="function">
    <text evidence="1">Possible endonuclease which induces a single-strand cut and initiates DNA replication.</text>
</comment>
<dbReference type="RefSeq" id="WP_184415213.1">
    <property type="nucleotide sequence ID" value="NZ_JACIGE010000011.1"/>
</dbReference>
<evidence type="ECO:0000256" key="2">
    <source>
        <dbReference type="ARBA" id="ARBA00009260"/>
    </source>
</evidence>
<gene>
    <name evidence="9" type="ORF">GGD90_002907</name>
</gene>